<evidence type="ECO:0000313" key="6">
    <source>
        <dbReference type="Proteomes" id="UP000249898"/>
    </source>
</evidence>
<name>A0A2Z4PS40_9GAMM</name>
<dbReference type="AlphaFoldDB" id="A0A2Z4PS40"/>
<dbReference type="PANTHER" id="PTHR13748:SF46">
    <property type="entry name" value="ZINC CHAPERONE YEIR"/>
    <property type="match status" value="1"/>
</dbReference>
<evidence type="ECO:0000259" key="3">
    <source>
        <dbReference type="Pfam" id="PF02492"/>
    </source>
</evidence>
<dbReference type="SUPFAM" id="SSF52540">
    <property type="entry name" value="P-loop containing nucleoside triphosphate hydrolases"/>
    <property type="match status" value="1"/>
</dbReference>
<dbReference type="OrthoDB" id="9808822at2"/>
<dbReference type="PANTHER" id="PTHR13748">
    <property type="entry name" value="COBW-RELATED"/>
    <property type="match status" value="1"/>
</dbReference>
<protein>
    <recommendedName>
        <fullName evidence="7">Cobalamin biosynthesis protein CobW</fullName>
    </recommendedName>
</protein>
<dbReference type="Proteomes" id="UP000249898">
    <property type="component" value="Chromosome"/>
</dbReference>
<dbReference type="RefSeq" id="WP_112137816.1">
    <property type="nucleotide sequence ID" value="NZ_CP016181.1"/>
</dbReference>
<dbReference type="Pfam" id="PF02492">
    <property type="entry name" value="cobW"/>
    <property type="match status" value="1"/>
</dbReference>
<reference evidence="5 6" key="1">
    <citation type="submission" date="2016-06" db="EMBL/GenBank/DDBJ databases">
        <title>The sequenced genome of the ice-adhering bacterium Marinomonas primoryensis, from Antarctica.</title>
        <authorList>
            <person name="Graham L."/>
            <person name="Vance T.D.R."/>
            <person name="Davies P.L."/>
        </authorList>
    </citation>
    <scope>NUCLEOTIDE SEQUENCE [LARGE SCALE GENOMIC DNA]</scope>
    <source>
        <strain evidence="5 6">AceL</strain>
    </source>
</reference>
<dbReference type="Gene3D" id="3.40.50.300">
    <property type="entry name" value="P-loop containing nucleotide triphosphate hydrolases"/>
    <property type="match status" value="1"/>
</dbReference>
<feature type="region of interest" description="Disordered" evidence="2">
    <location>
        <begin position="215"/>
        <end position="236"/>
    </location>
</feature>
<feature type="compositionally biased region" description="Basic and acidic residues" evidence="2">
    <location>
        <begin position="215"/>
        <end position="224"/>
    </location>
</feature>
<dbReference type="GO" id="GO:0005737">
    <property type="term" value="C:cytoplasm"/>
    <property type="evidence" value="ECO:0007669"/>
    <property type="project" value="TreeGrafter"/>
</dbReference>
<gene>
    <name evidence="5" type="ORF">A8139_10000</name>
</gene>
<evidence type="ECO:0000313" key="5">
    <source>
        <dbReference type="EMBL" id="AWY00297.1"/>
    </source>
</evidence>
<evidence type="ECO:0000259" key="4">
    <source>
        <dbReference type="Pfam" id="PF07683"/>
    </source>
</evidence>
<dbReference type="InterPro" id="IPR003495">
    <property type="entry name" value="CobW/HypB/UreG_nucleotide-bd"/>
</dbReference>
<sequence>MRFQGIKVTLVTGFLGAGKTTLIRQLLTQSPPNERWAVLVNEFGDIGLDSAFYADLDVAITEVPGGCVCCTTSAAFQQGLNQLIRQYNPDRIFIEPSGLGHPKQIIQTLRGDAYQDVLLLTGAFCVLDARNLNDERYTKHAIFNDQIESADGIVLSHVNRYQQDDIDLVKARFGSFSIPTRKPTLFFSDPMTLDIDSLDIGLKGMPFLSNIPKEEEYQSPEHHTQAHHHTQQKAPLDDDTRYYQKQQDAMQVLGWRWSRDHCFDEEKVNSIVHFIASLDGVYRIKGVFVISSTKAVFVNVARGEISMNTSVWHEASRMEVIGGIEGNWPNALRQRCDDILS</sequence>
<comment type="function">
    <text evidence="1">Zinc chaperone that directly transfers zinc cofactor to target proteins, thereby activating them. Zinc is transferred from the CXCC motif in the GTPase domain to the zinc binding site in target proteins in a process requiring GTP hydrolysis.</text>
</comment>
<dbReference type="EMBL" id="CP016181">
    <property type="protein sequence ID" value="AWY00297.1"/>
    <property type="molecule type" value="Genomic_DNA"/>
</dbReference>
<feature type="domain" description="CobW C-terminal" evidence="4">
    <location>
        <begin position="255"/>
        <end position="323"/>
    </location>
</feature>
<dbReference type="InterPro" id="IPR027417">
    <property type="entry name" value="P-loop_NTPase"/>
</dbReference>
<dbReference type="Pfam" id="PF07683">
    <property type="entry name" value="CobW_C"/>
    <property type="match status" value="1"/>
</dbReference>
<dbReference type="CDD" id="cd03112">
    <property type="entry name" value="CobW-like"/>
    <property type="match status" value="1"/>
</dbReference>
<proteinExistence type="predicted"/>
<evidence type="ECO:0008006" key="7">
    <source>
        <dbReference type="Google" id="ProtNLM"/>
    </source>
</evidence>
<dbReference type="InterPro" id="IPR011629">
    <property type="entry name" value="CobW-like_C"/>
</dbReference>
<accession>A0A2Z4PS40</accession>
<dbReference type="InterPro" id="IPR051316">
    <property type="entry name" value="Zinc-reg_GTPase_activator"/>
</dbReference>
<evidence type="ECO:0000256" key="2">
    <source>
        <dbReference type="SAM" id="MobiDB-lite"/>
    </source>
</evidence>
<evidence type="ECO:0000256" key="1">
    <source>
        <dbReference type="ARBA" id="ARBA00045658"/>
    </source>
</evidence>
<feature type="domain" description="CobW/HypB/UreG nucleotide-binding" evidence="3">
    <location>
        <begin position="8"/>
        <end position="165"/>
    </location>
</feature>
<organism evidence="5 6">
    <name type="scientific">Marinomonas primoryensis</name>
    <dbReference type="NCBI Taxonomy" id="178399"/>
    <lineage>
        <taxon>Bacteria</taxon>
        <taxon>Pseudomonadati</taxon>
        <taxon>Pseudomonadota</taxon>
        <taxon>Gammaproteobacteria</taxon>
        <taxon>Oceanospirillales</taxon>
        <taxon>Oceanospirillaceae</taxon>
        <taxon>Marinomonas</taxon>
    </lineage>
</organism>